<dbReference type="KEGG" id="dpl:KGM_207934"/>
<reference evidence="1 2" key="1">
    <citation type="journal article" date="2011" name="Cell">
        <title>The monarch butterfly genome yields insights into long-distance migration.</title>
        <authorList>
            <person name="Zhan S."/>
            <person name="Merlin C."/>
            <person name="Boore J.L."/>
            <person name="Reppert S.M."/>
        </authorList>
    </citation>
    <scope>NUCLEOTIDE SEQUENCE [LARGE SCALE GENOMIC DNA]</scope>
    <source>
        <strain evidence="1">F-2</strain>
    </source>
</reference>
<keyword evidence="2" id="KW-1185">Reference proteome</keyword>
<protein>
    <submittedName>
        <fullName evidence="1">Uncharacterized protein</fullName>
    </submittedName>
</protein>
<evidence type="ECO:0000313" key="2">
    <source>
        <dbReference type="Proteomes" id="UP000007151"/>
    </source>
</evidence>
<comment type="caution">
    <text evidence="1">The sequence shown here is derived from an EMBL/GenBank/DDBJ whole genome shotgun (WGS) entry which is preliminary data.</text>
</comment>
<dbReference type="InParanoid" id="A0A212EV64"/>
<accession>A0A212EV64</accession>
<evidence type="ECO:0000313" key="1">
    <source>
        <dbReference type="EMBL" id="OWR45347.1"/>
    </source>
</evidence>
<dbReference type="EMBL" id="AGBW02012251">
    <property type="protein sequence ID" value="OWR45347.1"/>
    <property type="molecule type" value="Genomic_DNA"/>
</dbReference>
<dbReference type="AlphaFoldDB" id="A0A212EV64"/>
<organism evidence="1 2">
    <name type="scientific">Danaus plexippus plexippus</name>
    <dbReference type="NCBI Taxonomy" id="278856"/>
    <lineage>
        <taxon>Eukaryota</taxon>
        <taxon>Metazoa</taxon>
        <taxon>Ecdysozoa</taxon>
        <taxon>Arthropoda</taxon>
        <taxon>Hexapoda</taxon>
        <taxon>Insecta</taxon>
        <taxon>Pterygota</taxon>
        <taxon>Neoptera</taxon>
        <taxon>Endopterygota</taxon>
        <taxon>Lepidoptera</taxon>
        <taxon>Glossata</taxon>
        <taxon>Ditrysia</taxon>
        <taxon>Papilionoidea</taxon>
        <taxon>Nymphalidae</taxon>
        <taxon>Danainae</taxon>
        <taxon>Danaini</taxon>
        <taxon>Danaina</taxon>
        <taxon>Danaus</taxon>
        <taxon>Danaus</taxon>
    </lineage>
</organism>
<dbReference type="Proteomes" id="UP000007151">
    <property type="component" value="Unassembled WGS sequence"/>
</dbReference>
<name>A0A212EV64_DANPL</name>
<gene>
    <name evidence="1" type="ORF">KGM_207934</name>
</gene>
<proteinExistence type="predicted"/>
<sequence>MMLFYLKPNGLRNKSDVERLEVLQQYAERQQWDERWQPAHRSHDGSTDWPRLLAGWLGWLAGLARLARLAPLIAGWLRGSRPRRAACLTVLAAHYATQLTDLPYV</sequence>